<reference evidence="1 2" key="1">
    <citation type="submission" date="2016-10" db="EMBL/GenBank/DDBJ databases">
        <authorList>
            <person name="de Groot N.N."/>
        </authorList>
    </citation>
    <scope>NUCLEOTIDE SEQUENCE [LARGE SCALE GENOMIC DNA]</scope>
    <source>
        <strain evidence="1 2">CGMCC 1.10267</strain>
    </source>
</reference>
<dbReference type="Proteomes" id="UP000199495">
    <property type="component" value="Unassembled WGS sequence"/>
</dbReference>
<evidence type="ECO:0000313" key="2">
    <source>
        <dbReference type="Proteomes" id="UP000199495"/>
    </source>
</evidence>
<name>A0A1G7V2P8_9HYPH</name>
<dbReference type="OrthoDB" id="954305at2"/>
<evidence type="ECO:0000313" key="1">
    <source>
        <dbReference type="EMBL" id="SDG54155.1"/>
    </source>
</evidence>
<proteinExistence type="predicted"/>
<protein>
    <recommendedName>
        <fullName evidence="3">YjbR protein</fullName>
    </recommendedName>
</protein>
<organism evidence="1 2">
    <name type="scientific">Pelagibacterium luteolum</name>
    <dbReference type="NCBI Taxonomy" id="440168"/>
    <lineage>
        <taxon>Bacteria</taxon>
        <taxon>Pseudomonadati</taxon>
        <taxon>Pseudomonadota</taxon>
        <taxon>Alphaproteobacteria</taxon>
        <taxon>Hyphomicrobiales</taxon>
        <taxon>Devosiaceae</taxon>
        <taxon>Pelagibacterium</taxon>
    </lineage>
</organism>
<accession>A0A1G7V2P8</accession>
<dbReference type="EMBL" id="FNCS01000003">
    <property type="protein sequence ID" value="SDG54155.1"/>
    <property type="molecule type" value="Genomic_DNA"/>
</dbReference>
<gene>
    <name evidence="1" type="ORF">SAMN04487974_103447</name>
</gene>
<dbReference type="RefSeq" id="WP_090594768.1">
    <property type="nucleotide sequence ID" value="NZ_FNCS01000003.1"/>
</dbReference>
<evidence type="ECO:0008006" key="3">
    <source>
        <dbReference type="Google" id="ProtNLM"/>
    </source>
</evidence>
<sequence length="112" mass="12991">MTYDDLIAICLDYPGVTQAVTHGTPSIKLGTKFILREREPGIIALQRPSIDERDMLLEADPGRFFITEHYRDYPYVLIRLADIDEDQFRGLFETIWRAKATKRQISAYDPAR</sequence>
<dbReference type="AlphaFoldDB" id="A0A1G7V2P8"/>
<dbReference type="STRING" id="440168.SAMN04487974_103447"/>
<keyword evidence="2" id="KW-1185">Reference proteome</keyword>